<name>A0A6J7KUD0_9ZZZZ</name>
<accession>A0A6J7KUD0</accession>
<dbReference type="AlphaFoldDB" id="A0A6J7KUD0"/>
<gene>
    <name evidence="1" type="ORF">UFOPK3837_00962</name>
</gene>
<reference evidence="1" key="1">
    <citation type="submission" date="2020-05" db="EMBL/GenBank/DDBJ databases">
        <authorList>
            <person name="Chiriac C."/>
            <person name="Salcher M."/>
            <person name="Ghai R."/>
            <person name="Kavagutti S V."/>
        </authorList>
    </citation>
    <scope>NUCLEOTIDE SEQUENCE</scope>
</reference>
<sequence length="132" mass="14595">MNLDALFDDLEANFASLQVEPDRLGSYNVPGFSRLAWGSDHFAGFVEGADVWQIVAIKNSEPVAMIRGDATLDGLSFKNRAKQLIGLWVRVETANRTVSGRLLAIQGKLLIFQELCLHVDSIQRISLHAVDN</sequence>
<organism evidence="1">
    <name type="scientific">freshwater metagenome</name>
    <dbReference type="NCBI Taxonomy" id="449393"/>
    <lineage>
        <taxon>unclassified sequences</taxon>
        <taxon>metagenomes</taxon>
        <taxon>ecological metagenomes</taxon>
    </lineage>
</organism>
<evidence type="ECO:0000313" key="1">
    <source>
        <dbReference type="EMBL" id="CAB4959317.1"/>
    </source>
</evidence>
<dbReference type="EMBL" id="CAFBNO010000053">
    <property type="protein sequence ID" value="CAB4959317.1"/>
    <property type="molecule type" value="Genomic_DNA"/>
</dbReference>
<protein>
    <submittedName>
        <fullName evidence="1">Unannotated protein</fullName>
    </submittedName>
</protein>
<proteinExistence type="predicted"/>